<organism evidence="2 3">
    <name type="scientific">Potamilus streckersoni</name>
    <dbReference type="NCBI Taxonomy" id="2493646"/>
    <lineage>
        <taxon>Eukaryota</taxon>
        <taxon>Metazoa</taxon>
        <taxon>Spiralia</taxon>
        <taxon>Lophotrochozoa</taxon>
        <taxon>Mollusca</taxon>
        <taxon>Bivalvia</taxon>
        <taxon>Autobranchia</taxon>
        <taxon>Heteroconchia</taxon>
        <taxon>Palaeoheterodonta</taxon>
        <taxon>Unionida</taxon>
        <taxon>Unionoidea</taxon>
        <taxon>Unionidae</taxon>
        <taxon>Ambleminae</taxon>
        <taxon>Lampsilini</taxon>
        <taxon>Potamilus</taxon>
    </lineage>
</organism>
<keyword evidence="3" id="KW-1185">Reference proteome</keyword>
<feature type="region of interest" description="Disordered" evidence="1">
    <location>
        <begin position="215"/>
        <end position="258"/>
    </location>
</feature>
<name>A0AAE0VE70_9BIVA</name>
<feature type="region of interest" description="Disordered" evidence="1">
    <location>
        <begin position="139"/>
        <end position="194"/>
    </location>
</feature>
<feature type="compositionally biased region" description="Polar residues" evidence="1">
    <location>
        <begin position="249"/>
        <end position="258"/>
    </location>
</feature>
<accession>A0AAE0VE70</accession>
<dbReference type="PANTHER" id="PTHR35378:SF1">
    <property type="entry name" value="C2H2-TYPE DOMAIN-CONTAINING PROTEIN"/>
    <property type="match status" value="1"/>
</dbReference>
<feature type="compositionally biased region" description="Basic and acidic residues" evidence="1">
    <location>
        <begin position="182"/>
        <end position="193"/>
    </location>
</feature>
<evidence type="ECO:0000256" key="1">
    <source>
        <dbReference type="SAM" id="MobiDB-lite"/>
    </source>
</evidence>
<gene>
    <name evidence="2" type="ORF">CHS0354_014855</name>
</gene>
<evidence type="ECO:0000313" key="2">
    <source>
        <dbReference type="EMBL" id="KAK3576013.1"/>
    </source>
</evidence>
<dbReference type="AlphaFoldDB" id="A0AAE0VE70"/>
<reference evidence="2" key="2">
    <citation type="journal article" date="2021" name="Genome Biol. Evol.">
        <title>Developing a high-quality reference genome for a parasitic bivalve with doubly uniparental inheritance (Bivalvia: Unionida).</title>
        <authorList>
            <person name="Smith C.H."/>
        </authorList>
    </citation>
    <scope>NUCLEOTIDE SEQUENCE</scope>
    <source>
        <strain evidence="2">CHS0354</strain>
        <tissue evidence="2">Mantle</tissue>
    </source>
</reference>
<feature type="compositionally biased region" description="Basic and acidic residues" evidence="1">
    <location>
        <begin position="215"/>
        <end position="224"/>
    </location>
</feature>
<reference evidence="2" key="1">
    <citation type="journal article" date="2021" name="Genome Biol. Evol.">
        <title>A High-Quality Reference Genome for a Parasitic Bivalve with Doubly Uniparental Inheritance (Bivalvia: Unionida).</title>
        <authorList>
            <person name="Smith C.H."/>
        </authorList>
    </citation>
    <scope>NUCLEOTIDE SEQUENCE</scope>
    <source>
        <strain evidence="2">CHS0354</strain>
    </source>
</reference>
<dbReference type="EMBL" id="JAEAOA010000909">
    <property type="protein sequence ID" value="KAK3576013.1"/>
    <property type="molecule type" value="Genomic_DNA"/>
</dbReference>
<proteinExistence type="predicted"/>
<reference evidence="2" key="3">
    <citation type="submission" date="2023-05" db="EMBL/GenBank/DDBJ databases">
        <authorList>
            <person name="Smith C.H."/>
        </authorList>
    </citation>
    <scope>NUCLEOTIDE SEQUENCE</scope>
    <source>
        <strain evidence="2">CHS0354</strain>
        <tissue evidence="2">Mantle</tissue>
    </source>
</reference>
<feature type="region of interest" description="Disordered" evidence="1">
    <location>
        <begin position="298"/>
        <end position="331"/>
    </location>
</feature>
<sequence length="331" mass="37774">MTELRPSEIRYSQSTISTVFDRRCQHPRKPIEDTLENICEGRQTIDSIPSITVCQHNGQWYTIDNRRLWVFKHPEALGKCTTIKVKQTERSNVPNKKFTTSNEGISVGFYYRYASVPSRYWFRAAETQLTVINDRITHSASTPRNEAETSSESDSIISNNEGSCVEINSNPGSSNSSSNDDCIPKTESQKDSTIKIFFPDNEEDSSLNQLDECKDQADRKDASDNKLQSNDQRSDQVHQLDQYQKEDQGQSQNDVDVVSHTQESIKDQNFNQQLEVSQAGDPQIQEIKEIMEFSVRTGENSLKRSHVGVEEEYGNSNSKIRRTEEGKKKDL</sequence>
<dbReference type="PANTHER" id="PTHR35378">
    <property type="entry name" value="UNNAMED PRODUCT"/>
    <property type="match status" value="1"/>
</dbReference>
<feature type="compositionally biased region" description="Basic and acidic residues" evidence="1">
    <location>
        <begin position="321"/>
        <end position="331"/>
    </location>
</feature>
<dbReference type="Proteomes" id="UP001195483">
    <property type="component" value="Unassembled WGS sequence"/>
</dbReference>
<feature type="compositionally biased region" description="Low complexity" evidence="1">
    <location>
        <begin position="150"/>
        <end position="179"/>
    </location>
</feature>
<feature type="compositionally biased region" description="Basic and acidic residues" evidence="1">
    <location>
        <begin position="232"/>
        <end position="248"/>
    </location>
</feature>
<comment type="caution">
    <text evidence="2">The sequence shown here is derived from an EMBL/GenBank/DDBJ whole genome shotgun (WGS) entry which is preliminary data.</text>
</comment>
<protein>
    <submittedName>
        <fullName evidence="2">Uncharacterized protein</fullName>
    </submittedName>
</protein>
<evidence type="ECO:0000313" key="3">
    <source>
        <dbReference type="Proteomes" id="UP001195483"/>
    </source>
</evidence>